<evidence type="ECO:0000313" key="1">
    <source>
        <dbReference type="EMBL" id="KLU05002.1"/>
    </source>
</evidence>
<dbReference type="AlphaFoldDB" id="A0A0J1BEJ0"/>
<protein>
    <submittedName>
        <fullName evidence="1">Uncharacterized protein</fullName>
    </submittedName>
</protein>
<name>A0A0J1BEJ0_RHOIS</name>
<proteinExistence type="predicted"/>
<accession>A0A0J1BEJ0</accession>
<keyword evidence="2" id="KW-1185">Reference proteome</keyword>
<dbReference type="STRING" id="595434.RISK_002995"/>
<gene>
    <name evidence="1" type="ORF">RISK_002995</name>
</gene>
<organism evidence="1 2">
    <name type="scientific">Rhodopirellula islandica</name>
    <dbReference type="NCBI Taxonomy" id="595434"/>
    <lineage>
        <taxon>Bacteria</taxon>
        <taxon>Pseudomonadati</taxon>
        <taxon>Planctomycetota</taxon>
        <taxon>Planctomycetia</taxon>
        <taxon>Pirellulales</taxon>
        <taxon>Pirellulaceae</taxon>
        <taxon>Rhodopirellula</taxon>
    </lineage>
</organism>
<dbReference type="PATRIC" id="fig|595434.4.peg.2854"/>
<dbReference type="EMBL" id="LECT01000024">
    <property type="protein sequence ID" value="KLU05002.1"/>
    <property type="molecule type" value="Genomic_DNA"/>
</dbReference>
<comment type="caution">
    <text evidence="1">The sequence shown here is derived from an EMBL/GenBank/DDBJ whole genome shotgun (WGS) entry which is preliminary data.</text>
</comment>
<reference evidence="1" key="1">
    <citation type="submission" date="2015-05" db="EMBL/GenBank/DDBJ databases">
        <title>Permanent draft genome of Rhodopirellula islandicus K833.</title>
        <authorList>
            <person name="Kizina J."/>
            <person name="Richter M."/>
            <person name="Glockner F.O."/>
            <person name="Harder J."/>
        </authorList>
    </citation>
    <scope>NUCLEOTIDE SEQUENCE [LARGE SCALE GENOMIC DNA]</scope>
    <source>
        <strain evidence="1">K833</strain>
    </source>
</reference>
<evidence type="ECO:0000313" key="2">
    <source>
        <dbReference type="Proteomes" id="UP000036367"/>
    </source>
</evidence>
<sequence>MGSNRKRAKFILFMVPLDERAIEQCIASSDARKDEGDVLTVSVNPDGGLKLRCYTNKIRFQSPGI</sequence>
<dbReference type="RefSeq" id="WP_047814576.1">
    <property type="nucleotide sequence ID" value="NZ_LECT01000024.1"/>
</dbReference>
<dbReference type="Proteomes" id="UP000036367">
    <property type="component" value="Unassembled WGS sequence"/>
</dbReference>